<dbReference type="Pfam" id="PF09685">
    <property type="entry name" value="MamF_MmsF"/>
    <property type="match status" value="1"/>
</dbReference>
<evidence type="ECO:0000256" key="3">
    <source>
        <dbReference type="ARBA" id="ARBA00022989"/>
    </source>
</evidence>
<keyword evidence="4 5" id="KW-0472">Membrane</keyword>
<feature type="transmembrane region" description="Helical" evidence="5">
    <location>
        <begin position="47"/>
        <end position="68"/>
    </location>
</feature>
<evidence type="ECO:0000313" key="7">
    <source>
        <dbReference type="Proteomes" id="UP000285567"/>
    </source>
</evidence>
<accession>A0A418IRA9</accession>
<dbReference type="Proteomes" id="UP000285567">
    <property type="component" value="Unassembled WGS sequence"/>
</dbReference>
<evidence type="ECO:0000256" key="5">
    <source>
        <dbReference type="SAM" id="Phobius"/>
    </source>
</evidence>
<protein>
    <submittedName>
        <fullName evidence="6">DUF4870 domain-containing protein</fullName>
    </submittedName>
</protein>
<evidence type="ECO:0000256" key="1">
    <source>
        <dbReference type="ARBA" id="ARBA00004141"/>
    </source>
</evidence>
<feature type="transmembrane region" description="Helical" evidence="5">
    <location>
        <begin position="14"/>
        <end position="35"/>
    </location>
</feature>
<keyword evidence="2 5" id="KW-0812">Transmembrane</keyword>
<comment type="subcellular location">
    <subcellularLocation>
        <location evidence="1">Membrane</location>
        <topology evidence="1">Multi-pass membrane protein</topology>
    </subcellularLocation>
</comment>
<organism evidence="6 7">
    <name type="scientific">Staphylococcus xylosus</name>
    <dbReference type="NCBI Taxonomy" id="1288"/>
    <lineage>
        <taxon>Bacteria</taxon>
        <taxon>Bacillati</taxon>
        <taxon>Bacillota</taxon>
        <taxon>Bacilli</taxon>
        <taxon>Bacillales</taxon>
        <taxon>Staphylococcaceae</taxon>
        <taxon>Staphylococcus</taxon>
    </lineage>
</organism>
<dbReference type="InterPro" id="IPR019109">
    <property type="entry name" value="MamF_MmsF"/>
</dbReference>
<feature type="transmembrane region" description="Helical" evidence="5">
    <location>
        <begin position="74"/>
        <end position="95"/>
    </location>
</feature>
<gene>
    <name evidence="6" type="ORF">BU097_02425</name>
</gene>
<keyword evidence="7" id="KW-1185">Reference proteome</keyword>
<dbReference type="EMBL" id="QXUL01000007">
    <property type="protein sequence ID" value="RIN12403.1"/>
    <property type="molecule type" value="Genomic_DNA"/>
</dbReference>
<dbReference type="RefSeq" id="WP_107557835.1">
    <property type="nucleotide sequence ID" value="NZ_QXUL01000007.1"/>
</dbReference>
<evidence type="ECO:0000256" key="4">
    <source>
        <dbReference type="ARBA" id="ARBA00023136"/>
    </source>
</evidence>
<proteinExistence type="predicted"/>
<evidence type="ECO:0000256" key="2">
    <source>
        <dbReference type="ARBA" id="ARBA00022692"/>
    </source>
</evidence>
<dbReference type="OrthoDB" id="2328241at2"/>
<evidence type="ECO:0000313" key="6">
    <source>
        <dbReference type="EMBL" id="RIN12403.1"/>
    </source>
</evidence>
<dbReference type="AlphaFoldDB" id="A0A418IRA9"/>
<comment type="caution">
    <text evidence="6">The sequence shown here is derived from an EMBL/GenBank/DDBJ whole genome shotgun (WGS) entry which is preliminary data.</text>
</comment>
<name>A0A418IRA9_STAXY</name>
<reference evidence="6 7" key="1">
    <citation type="journal article" date="2016" name="Front. Microbiol.">
        <title>Comprehensive Phylogenetic Analysis of Bovine Non-aureus Staphylococci Species Based on Whole-Genome Sequencing.</title>
        <authorList>
            <person name="Naushad S."/>
            <person name="Barkema H.W."/>
            <person name="Luby C."/>
            <person name="Condas L.A."/>
            <person name="Nobrega D.B."/>
            <person name="Carson D.A."/>
            <person name="De Buck J."/>
        </authorList>
    </citation>
    <scope>NUCLEOTIDE SEQUENCE [LARGE SCALE GENOMIC DNA]</scope>
    <source>
        <strain evidence="6 7">SNUC 102</strain>
    </source>
</reference>
<keyword evidence="3 5" id="KW-1133">Transmembrane helix</keyword>
<sequence>MITNSTQSERLLSALSYFSVFFAPIIFPIVIWVLADKPVSNHAKKSLLFHILPYVLIVIGSAILGYSGMVSSTAVSIILLIIGFIALIGAIYFVIYNLYCGIKILINDTL</sequence>